<dbReference type="STRING" id="394096.DB31_0966"/>
<sequence length="819" mass="93277">MASEPISIEPVVSYPRTARPGERHYLTVDLQHRHPPERWPYGQEELALTCLINTSLFTHEPLGDQSIVLHRFGGSYGPAAFLLTAKDPLQKGTITLHFVNRHGMTVHTVVLRDIEIAAKPAPVELPTLQIPIRTQAPDEPSEVPDAGLIFEDTISQDLRKRIRKVVADFQKYLVRNGILEGGIAPLLVHGSTDNPGVFWFDSPEITWFDRRELGPPLMYGSLLLEDTLLRQYAHHVLMPESLGTTETLAAVESGLADYLVCSYKNDPRFGVKEAELPGYPTPFRHLDNRLRFAQRRDSTIPELGEVWGAVFWELRQHFGAQVIDQLVTQAWRETEGDFPRTLLRRMARRSFEKFEKTWEILLARGAVEGRDHQHLLLDAIQPLELSLPPLSIERKEARVILDRLISANVPILHVVGYHGQASATLLRSVGLHGERHNVPMQFFLFDVPSRLPQELDPHDFLKFFASRIKRVEQEGRSRLPETMVVVGICNFHRLHAWRMPGEQPPLTLALNPMTILSLQEDLTNSGARLLLACRPDTPRSPHADEVRLGDLDEQEVLSLRRMYGVRLSEEGVQEFLLWTGGSLHLAEMALQGARQQEWSLEDLMRFESEAWFRIFDPEMARVRQWLSEQAPVVTEVLQELGKGYSLALSHEYAPLLMGQGLICRTKPDAYVLRTPLYKRVLHPNLIARMPREHRDRTRGRPWELVGWRLGATEKRGIRLVLQSHDAKRAPLPQSVRFLLTPEIQKTVRSTHGRAIADFFVSASFGSITAYAELELEGEQYQLSLPLDDISSLPELDLPSLPEAPPESPHEGKIRRKKRR</sequence>
<evidence type="ECO:0000313" key="3">
    <source>
        <dbReference type="Proteomes" id="UP000028725"/>
    </source>
</evidence>
<feature type="region of interest" description="Disordered" evidence="1">
    <location>
        <begin position="793"/>
        <end position="819"/>
    </location>
</feature>
<organism evidence="2 3">
    <name type="scientific">Hyalangium minutum</name>
    <dbReference type="NCBI Taxonomy" id="394096"/>
    <lineage>
        <taxon>Bacteria</taxon>
        <taxon>Pseudomonadati</taxon>
        <taxon>Myxococcota</taxon>
        <taxon>Myxococcia</taxon>
        <taxon>Myxococcales</taxon>
        <taxon>Cystobacterineae</taxon>
        <taxon>Archangiaceae</taxon>
        <taxon>Hyalangium</taxon>
    </lineage>
</organism>
<evidence type="ECO:0000313" key="2">
    <source>
        <dbReference type="EMBL" id="KFE66493.1"/>
    </source>
</evidence>
<protein>
    <submittedName>
        <fullName evidence="2">Uncharacterized protein</fullName>
    </submittedName>
</protein>
<comment type="caution">
    <text evidence="2">The sequence shown here is derived from an EMBL/GenBank/DDBJ whole genome shotgun (WGS) entry which is preliminary data.</text>
</comment>
<proteinExistence type="predicted"/>
<name>A0A085WFN0_9BACT</name>
<dbReference type="Proteomes" id="UP000028725">
    <property type="component" value="Unassembled WGS sequence"/>
</dbReference>
<keyword evidence="3" id="KW-1185">Reference proteome</keyword>
<reference evidence="2 3" key="1">
    <citation type="submission" date="2014-04" db="EMBL/GenBank/DDBJ databases">
        <title>Genome assembly of Hyalangium minutum DSM 14724.</title>
        <authorList>
            <person name="Sharma G."/>
            <person name="Subramanian S."/>
        </authorList>
    </citation>
    <scope>NUCLEOTIDE SEQUENCE [LARGE SCALE GENOMIC DNA]</scope>
    <source>
        <strain evidence="2 3">DSM 14724</strain>
    </source>
</reference>
<evidence type="ECO:0000256" key="1">
    <source>
        <dbReference type="SAM" id="MobiDB-lite"/>
    </source>
</evidence>
<accession>A0A085WFN0</accession>
<dbReference type="EMBL" id="JMCB01000010">
    <property type="protein sequence ID" value="KFE66493.1"/>
    <property type="molecule type" value="Genomic_DNA"/>
</dbReference>
<dbReference type="AlphaFoldDB" id="A0A085WFN0"/>
<gene>
    <name evidence="2" type="ORF">DB31_0966</name>
</gene>